<sequence length="424" mass="48655">MRKKILLVAAFILISMILSCSNTSVGKSKFSPYYFYTDTNKYLFEISRYELSKLVTFDRLTYKGSYLDNRAMTKEDLENIKDNRNVSNIPSIVVPQVGFTTESLNMRLYPTHHTIHRGNEKFDSNQYTRISAFAPVFVLHKSKDKEFYYIMTEFMRGWVPVSKIKIYSQVAFSGIQQMPFIRVIKDNITIGSVKYGIGDKVPLLSQDDDKAVVLTPDGSYTAVLKDGSFVIGNAVYDEELMKSMAESQLNNPYDWGGKAGFRDCSAYVRDLWRVFGADIPRSSGLQKLVGKKLIDAPKSEEEFYAVLRNAKPYRTLIFFKGHVIMYGGMENDDYIIYHAVNSLVNDKGKKVLIAKVAKNKLREERFINIWKRVIRVSEISPLISPELPKEPELIEITNIMDKISKIGSYEKEMAEQNIQNKIKK</sequence>
<dbReference type="GO" id="GO:0008234">
    <property type="term" value="F:cysteine-type peptidase activity"/>
    <property type="evidence" value="ECO:0007669"/>
    <property type="project" value="UniProtKB-KW"/>
</dbReference>
<keyword evidence="3" id="KW-0378">Hydrolase</keyword>
<evidence type="ECO:0000313" key="6">
    <source>
        <dbReference type="Proteomes" id="UP000017429"/>
    </source>
</evidence>
<dbReference type="AlphaFoldDB" id="V2QB95"/>
<dbReference type="GO" id="GO:0006508">
    <property type="term" value="P:proteolysis"/>
    <property type="evidence" value="ECO:0007669"/>
    <property type="project" value="UniProtKB-KW"/>
</dbReference>
<protein>
    <submittedName>
        <fullName evidence="5">Uncharacterized protein</fullName>
    </submittedName>
</protein>
<dbReference type="PROSITE" id="PS51257">
    <property type="entry name" value="PROKAR_LIPOPROTEIN"/>
    <property type="match status" value="1"/>
</dbReference>
<dbReference type="KEGG" id="msch:N508_001448"/>
<evidence type="ECO:0000256" key="4">
    <source>
        <dbReference type="ARBA" id="ARBA00022807"/>
    </source>
</evidence>
<dbReference type="Pfam" id="PF00877">
    <property type="entry name" value="NLPC_P60"/>
    <property type="match status" value="1"/>
</dbReference>
<dbReference type="eggNOG" id="COG0791">
    <property type="taxonomic scope" value="Bacteria"/>
</dbReference>
<comment type="similarity">
    <text evidence="1">Belongs to the peptidase C40 family.</text>
</comment>
<dbReference type="Gene3D" id="3.90.1720.10">
    <property type="entry name" value="endopeptidase domain like (from Nostoc punctiforme)"/>
    <property type="match status" value="1"/>
</dbReference>
<accession>V2QB95</accession>
<reference evidence="5" key="3">
    <citation type="submission" date="2022-06" db="EMBL/GenBank/DDBJ databases">
        <title>Resources to Facilitate Use of the Altered Schaedler Flora (ASF) Mouse Model to Study Microbiome Function.</title>
        <authorList>
            <person name="Proctor A."/>
            <person name="Parvinroo S."/>
            <person name="Richie T."/>
            <person name="Jia X."/>
            <person name="Lee S.T.M."/>
            <person name="Karp P.D."/>
            <person name="Paley S."/>
            <person name="Kostic A.D."/>
            <person name="Pierre J.F."/>
            <person name="Wannemuehler M.J."/>
            <person name="Phillips G.J."/>
        </authorList>
    </citation>
    <scope>NUCLEOTIDE SEQUENCE</scope>
    <source>
        <strain evidence="5">ASF457</strain>
    </source>
</reference>
<reference evidence="5" key="1">
    <citation type="journal article" date="2014" name="Genome Announc.">
        <title>Draft genome sequences of the altered schaedler flora, a defined bacterial community from gnotobiotic mice.</title>
        <authorList>
            <person name="Wannemuehler M.J."/>
            <person name="Overstreet A.M."/>
            <person name="Ward D.V."/>
            <person name="Phillips G.J."/>
        </authorList>
    </citation>
    <scope>NUCLEOTIDE SEQUENCE</scope>
    <source>
        <strain evidence="5">ASF457</strain>
    </source>
</reference>
<evidence type="ECO:0000256" key="3">
    <source>
        <dbReference type="ARBA" id="ARBA00022801"/>
    </source>
</evidence>
<keyword evidence="2" id="KW-0645">Protease</keyword>
<dbReference type="InterPro" id="IPR000064">
    <property type="entry name" value="NLP_P60_dom"/>
</dbReference>
<organism evidence="5 6">
    <name type="scientific">Mucispirillum schaedleri ASF457</name>
    <dbReference type="NCBI Taxonomy" id="1379858"/>
    <lineage>
        <taxon>Bacteria</taxon>
        <taxon>Pseudomonadati</taxon>
        <taxon>Deferribacterota</taxon>
        <taxon>Deferribacteres</taxon>
        <taxon>Deferribacterales</taxon>
        <taxon>Mucispirillaceae</taxon>
        <taxon>Mucispirillum</taxon>
    </lineage>
</organism>
<dbReference type="OrthoDB" id="9808890at2"/>
<proteinExistence type="inferred from homology"/>
<dbReference type="Pfam" id="PF12913">
    <property type="entry name" value="SH3_6"/>
    <property type="match status" value="1"/>
</dbReference>
<name>V2QB95_9BACT</name>
<keyword evidence="4" id="KW-0788">Thiol protease</keyword>
<evidence type="ECO:0000256" key="1">
    <source>
        <dbReference type="ARBA" id="ARBA00007074"/>
    </source>
</evidence>
<keyword evidence="6" id="KW-1185">Reference proteome</keyword>
<dbReference type="RefSeq" id="WP_023275754.1">
    <property type="nucleotide sequence ID" value="NZ_CP097562.1"/>
</dbReference>
<dbReference type="InterPro" id="IPR039439">
    <property type="entry name" value="SH3b1_dom"/>
</dbReference>
<dbReference type="PROSITE" id="PS51935">
    <property type="entry name" value="NLPC_P60"/>
    <property type="match status" value="1"/>
</dbReference>
<dbReference type="EMBL" id="CP097562">
    <property type="protein sequence ID" value="USF24362.1"/>
    <property type="molecule type" value="Genomic_DNA"/>
</dbReference>
<evidence type="ECO:0000313" key="5">
    <source>
        <dbReference type="EMBL" id="USF24362.1"/>
    </source>
</evidence>
<gene>
    <name evidence="5" type="ORF">N508_001448</name>
</gene>
<dbReference type="SUPFAM" id="SSF54001">
    <property type="entry name" value="Cysteine proteinases"/>
    <property type="match status" value="1"/>
</dbReference>
<dbReference type="InterPro" id="IPR038765">
    <property type="entry name" value="Papain-like_cys_pep_sf"/>
</dbReference>
<reference evidence="5" key="2">
    <citation type="submission" date="2022-05" db="EMBL/GenBank/DDBJ databases">
        <authorList>
            <person name="Proctor A.L."/>
            <person name="Phillips G.J."/>
            <person name="Wannemuehler M.J."/>
        </authorList>
    </citation>
    <scope>NUCLEOTIDE SEQUENCE</scope>
    <source>
        <strain evidence="5">ASF457</strain>
    </source>
</reference>
<evidence type="ECO:0000256" key="2">
    <source>
        <dbReference type="ARBA" id="ARBA00022670"/>
    </source>
</evidence>
<dbReference type="Proteomes" id="UP000017429">
    <property type="component" value="Chromosome"/>
</dbReference>